<dbReference type="Proteomes" id="UP000499080">
    <property type="component" value="Unassembled WGS sequence"/>
</dbReference>
<protein>
    <submittedName>
        <fullName evidence="2">Transposable element Tc3 transposase</fullName>
    </submittedName>
</protein>
<evidence type="ECO:0000259" key="1">
    <source>
        <dbReference type="Pfam" id="PF01498"/>
    </source>
</evidence>
<dbReference type="InterPro" id="IPR036397">
    <property type="entry name" value="RNaseH_sf"/>
</dbReference>
<dbReference type="InterPro" id="IPR002492">
    <property type="entry name" value="Transposase_Tc1-like"/>
</dbReference>
<dbReference type="EMBL" id="BGPR01000021">
    <property type="protein sequence ID" value="GBL80387.1"/>
    <property type="molecule type" value="Genomic_DNA"/>
</dbReference>
<dbReference type="GO" id="GO:0015074">
    <property type="term" value="P:DNA integration"/>
    <property type="evidence" value="ECO:0007669"/>
    <property type="project" value="InterPro"/>
</dbReference>
<dbReference type="GO" id="GO:0006313">
    <property type="term" value="P:DNA transposition"/>
    <property type="evidence" value="ECO:0007669"/>
    <property type="project" value="InterPro"/>
</dbReference>
<feature type="domain" description="Transposase Tc1-like" evidence="1">
    <location>
        <begin position="29"/>
        <end position="96"/>
    </location>
</feature>
<evidence type="ECO:0000313" key="2">
    <source>
        <dbReference type="EMBL" id="GBL80387.1"/>
    </source>
</evidence>
<gene>
    <name evidence="2" type="primary">tc3a_261</name>
    <name evidence="2" type="ORF">AVEN_92291_1</name>
</gene>
<sequence>MIYRVLTRKTPYKPKSRSGRPRLTDIRSDRQIQRMASSRKMSVREITGAFRLQISNNTVHRRIIESGYMIHAKMARRLPLSKLHISKRLQWARNHMSYGDKWMAILFSDEKKWNLDGPDGNIKYWHDLRKETGSFFSRQNGGGSVMVWAAFSFNGQVCLAFLNGRQNSPKYIETLENHLMPFTENIGERNCIPKKRFSRRTEVEPWDKSKPILNHYSSLVSVFGSPLKHALACRFDLAVSKHNIRKNLSPKKSDAVILNLSWPISHSHSLMKDDCARPASFVVKQAEEYADYLIIKSALEIEKRSQCVVVVGEDIDFLVIIVASTNSENIFFLKPGRGEEEIYQSSDPQQVVNIFRDENACPDDIDEAGEKVLIALYGRKKSEETRDSLIFKLFQKSLVKNNFILVFLPPTTADAREHSLRAYLQIQHCSGFVKRPLDWCWKETKHGLFSVTTHKEPASPALFSMISLQVRKRV</sequence>
<dbReference type="GO" id="GO:0003677">
    <property type="term" value="F:DNA binding"/>
    <property type="evidence" value="ECO:0007669"/>
    <property type="project" value="InterPro"/>
</dbReference>
<reference evidence="2 3" key="1">
    <citation type="journal article" date="2019" name="Sci. Rep.">
        <title>Orb-weaving spider Araneus ventricosus genome elucidates the spidroin gene catalogue.</title>
        <authorList>
            <person name="Kono N."/>
            <person name="Nakamura H."/>
            <person name="Ohtoshi R."/>
            <person name="Moran D.A.P."/>
            <person name="Shinohara A."/>
            <person name="Yoshida Y."/>
            <person name="Fujiwara M."/>
            <person name="Mori M."/>
            <person name="Tomita M."/>
            <person name="Arakawa K."/>
        </authorList>
    </citation>
    <scope>NUCLEOTIDE SEQUENCE [LARGE SCALE GENOMIC DNA]</scope>
</reference>
<dbReference type="OrthoDB" id="6468396at2759"/>
<organism evidence="2 3">
    <name type="scientific">Araneus ventricosus</name>
    <name type="common">Orbweaver spider</name>
    <name type="synonym">Epeira ventricosa</name>
    <dbReference type="NCBI Taxonomy" id="182803"/>
    <lineage>
        <taxon>Eukaryota</taxon>
        <taxon>Metazoa</taxon>
        <taxon>Ecdysozoa</taxon>
        <taxon>Arthropoda</taxon>
        <taxon>Chelicerata</taxon>
        <taxon>Arachnida</taxon>
        <taxon>Araneae</taxon>
        <taxon>Araneomorphae</taxon>
        <taxon>Entelegynae</taxon>
        <taxon>Araneoidea</taxon>
        <taxon>Araneidae</taxon>
        <taxon>Araneus</taxon>
    </lineage>
</organism>
<dbReference type="Pfam" id="PF01498">
    <property type="entry name" value="HTH_Tnp_Tc3_2"/>
    <property type="match status" value="1"/>
</dbReference>
<accession>A0A4Y2AL67</accession>
<proteinExistence type="predicted"/>
<dbReference type="PANTHER" id="PTHR23022:SF129">
    <property type="entry name" value="TRANSPOSABLE ELEMENT TC3 TRANSPOSASE"/>
    <property type="match status" value="1"/>
</dbReference>
<evidence type="ECO:0000313" key="3">
    <source>
        <dbReference type="Proteomes" id="UP000499080"/>
    </source>
</evidence>
<dbReference type="AlphaFoldDB" id="A0A4Y2AL67"/>
<dbReference type="InterPro" id="IPR052338">
    <property type="entry name" value="Transposase_5"/>
</dbReference>
<dbReference type="Gene3D" id="1.10.10.10">
    <property type="entry name" value="Winged helix-like DNA-binding domain superfamily/Winged helix DNA-binding domain"/>
    <property type="match status" value="1"/>
</dbReference>
<dbReference type="Gene3D" id="3.30.420.10">
    <property type="entry name" value="Ribonuclease H-like superfamily/Ribonuclease H"/>
    <property type="match status" value="1"/>
</dbReference>
<dbReference type="PANTHER" id="PTHR23022">
    <property type="entry name" value="TRANSPOSABLE ELEMENT-RELATED"/>
    <property type="match status" value="1"/>
</dbReference>
<comment type="caution">
    <text evidence="2">The sequence shown here is derived from an EMBL/GenBank/DDBJ whole genome shotgun (WGS) entry which is preliminary data.</text>
</comment>
<name>A0A4Y2AL67_ARAVE</name>
<keyword evidence="3" id="KW-1185">Reference proteome</keyword>
<dbReference type="InterPro" id="IPR036388">
    <property type="entry name" value="WH-like_DNA-bd_sf"/>
</dbReference>